<gene>
    <name evidence="1" type="ORF">A0J61_10712</name>
</gene>
<dbReference type="PANTHER" id="PTHR45786">
    <property type="entry name" value="DNA BINDING PROTEIN-LIKE"/>
    <property type="match status" value="1"/>
</dbReference>
<accession>A0A1C7MXX5</accession>
<dbReference type="InParanoid" id="A0A1C7MXX5"/>
<evidence type="ECO:0000313" key="1">
    <source>
        <dbReference type="EMBL" id="OBZ81239.1"/>
    </source>
</evidence>
<dbReference type="PANTHER" id="PTHR45786:SF74">
    <property type="entry name" value="ATP-DEPENDENT DNA HELICASE"/>
    <property type="match status" value="1"/>
</dbReference>
<protein>
    <submittedName>
        <fullName evidence="1">Uncharacterized protein</fullName>
    </submittedName>
</protein>
<dbReference type="AlphaFoldDB" id="A0A1C7MXX5"/>
<proteinExistence type="predicted"/>
<name>A0A1C7MXX5_9FUNG</name>
<comment type="caution">
    <text evidence="1">The sequence shown here is derived from an EMBL/GenBank/DDBJ whole genome shotgun (WGS) entry which is preliminary data.</text>
</comment>
<sequence length="134" mass="15121">MDLSAVLSSLNEYGMRATDLEHIFLIQCSPYHLFEFAVPNEGATSKFAQLNIYDAEHELQNRDAVVLSINIAILEKSQEMMHRLNSFVCIFMNMAQAANKAEGVPNPRRYNRRTDGSEIAAIIIDSENNDISLK</sequence>
<dbReference type="OrthoDB" id="2423392at2759"/>
<evidence type="ECO:0000313" key="2">
    <source>
        <dbReference type="Proteomes" id="UP000093000"/>
    </source>
</evidence>
<reference evidence="1 2" key="1">
    <citation type="submission" date="2016-03" db="EMBL/GenBank/DDBJ databases">
        <title>Choanephora cucurbitarum.</title>
        <authorList>
            <person name="Min B."/>
            <person name="Park H."/>
            <person name="Park J.-H."/>
            <person name="Shin H.-D."/>
            <person name="Choi I.-G."/>
        </authorList>
    </citation>
    <scope>NUCLEOTIDE SEQUENCE [LARGE SCALE GENOMIC DNA]</scope>
    <source>
        <strain evidence="1 2">KUS-F28377</strain>
    </source>
</reference>
<dbReference type="EMBL" id="LUGH01001334">
    <property type="protein sequence ID" value="OBZ81239.1"/>
    <property type="molecule type" value="Genomic_DNA"/>
</dbReference>
<keyword evidence="2" id="KW-1185">Reference proteome</keyword>
<dbReference type="Proteomes" id="UP000093000">
    <property type="component" value="Unassembled WGS sequence"/>
</dbReference>
<organism evidence="1 2">
    <name type="scientific">Choanephora cucurbitarum</name>
    <dbReference type="NCBI Taxonomy" id="101091"/>
    <lineage>
        <taxon>Eukaryota</taxon>
        <taxon>Fungi</taxon>
        <taxon>Fungi incertae sedis</taxon>
        <taxon>Mucoromycota</taxon>
        <taxon>Mucoromycotina</taxon>
        <taxon>Mucoromycetes</taxon>
        <taxon>Mucorales</taxon>
        <taxon>Mucorineae</taxon>
        <taxon>Choanephoraceae</taxon>
        <taxon>Choanephoroideae</taxon>
        <taxon>Choanephora</taxon>
    </lineage>
</organism>